<dbReference type="Pfam" id="PF03083">
    <property type="entry name" value="MtN3_slv"/>
    <property type="match status" value="2"/>
</dbReference>
<keyword evidence="9" id="KW-0677">Repeat</keyword>
<dbReference type="PANTHER" id="PTHR10791">
    <property type="entry name" value="RAG1-ACTIVATING PROTEIN 1"/>
    <property type="match status" value="1"/>
</dbReference>
<keyword evidence="7" id="KW-0762">Sugar transport</keyword>
<evidence type="ECO:0000256" key="9">
    <source>
        <dbReference type="ARBA" id="ARBA00022737"/>
    </source>
</evidence>
<dbReference type="AlphaFoldDB" id="A0ABD3MF27"/>
<protein>
    <recommendedName>
        <fullName evidence="4">Sugar transporter SWEET1</fullName>
    </recommendedName>
</protein>
<sequence>MIQNGQVFAAMVVFRCFASTVTAQVQESSALIAVGAYSLSTAWSTFVDVCTIIAPITSVMCCLAPLPTILQISRDKTVGKLPLLPYSSTISNCFVWLMYGILKGLPSVWGPNTLGLALGVCYFTVFVKNCAPEARNLPGTAKQHLQVTTVILAVNLCLAGIGAGGVRYAIDIIGTEGVIICIILFASPLAALKHVIGTKSAASIPLPFTLACFVNCIAWFVLGWWRAKDFNIYFPNVLGLSCAVAQLVLKGLYGNRTNCEKEELLPSKGLDMVAGDRKCSSPTKTMNPLT</sequence>
<evidence type="ECO:0000256" key="10">
    <source>
        <dbReference type="ARBA" id="ARBA00022989"/>
    </source>
</evidence>
<comment type="subcellular location">
    <subcellularLocation>
        <location evidence="1">Cell membrane</location>
        <topology evidence="1">Multi-pass membrane protein</topology>
    </subcellularLocation>
    <subcellularLocation>
        <location evidence="2">Golgi apparatus membrane</location>
        <topology evidence="2">Multi-pass membrane protein</topology>
    </subcellularLocation>
</comment>
<evidence type="ECO:0000256" key="3">
    <source>
        <dbReference type="ARBA" id="ARBA00007809"/>
    </source>
</evidence>
<feature type="transmembrane region" description="Helical" evidence="13">
    <location>
        <begin position="232"/>
        <end position="253"/>
    </location>
</feature>
<dbReference type="InterPro" id="IPR047664">
    <property type="entry name" value="SWEET"/>
</dbReference>
<keyword evidence="11" id="KW-0333">Golgi apparatus</keyword>
<keyword evidence="6" id="KW-1003">Cell membrane</keyword>
<evidence type="ECO:0000256" key="4">
    <source>
        <dbReference type="ARBA" id="ARBA00021741"/>
    </source>
</evidence>
<feature type="transmembrane region" description="Helical" evidence="13">
    <location>
        <begin position="204"/>
        <end position="226"/>
    </location>
</feature>
<evidence type="ECO:0000256" key="7">
    <source>
        <dbReference type="ARBA" id="ARBA00022597"/>
    </source>
</evidence>
<evidence type="ECO:0000256" key="5">
    <source>
        <dbReference type="ARBA" id="ARBA00022448"/>
    </source>
</evidence>
<evidence type="ECO:0000256" key="6">
    <source>
        <dbReference type="ARBA" id="ARBA00022475"/>
    </source>
</evidence>
<keyword evidence="12 13" id="KW-0472">Membrane</keyword>
<dbReference type="Gene3D" id="1.20.1280.290">
    <property type="match status" value="2"/>
</dbReference>
<keyword evidence="10 13" id="KW-1133">Transmembrane helix</keyword>
<dbReference type="GO" id="GO:0005886">
    <property type="term" value="C:plasma membrane"/>
    <property type="evidence" value="ECO:0007669"/>
    <property type="project" value="UniProtKB-SubCell"/>
</dbReference>
<organism evidence="15 16">
    <name type="scientific">Stephanodiscus triporus</name>
    <dbReference type="NCBI Taxonomy" id="2934178"/>
    <lineage>
        <taxon>Eukaryota</taxon>
        <taxon>Sar</taxon>
        <taxon>Stramenopiles</taxon>
        <taxon>Ochrophyta</taxon>
        <taxon>Bacillariophyta</taxon>
        <taxon>Coscinodiscophyceae</taxon>
        <taxon>Thalassiosirophycidae</taxon>
        <taxon>Stephanodiscales</taxon>
        <taxon>Stephanodiscaceae</taxon>
        <taxon>Stephanodiscus</taxon>
    </lineage>
</organism>
<keyword evidence="5" id="KW-0813">Transport</keyword>
<keyword evidence="16" id="KW-1185">Reference proteome</keyword>
<dbReference type="PANTHER" id="PTHR10791:SF30">
    <property type="entry name" value="SUGAR TRANSPORTER SWEET1"/>
    <property type="match status" value="1"/>
</dbReference>
<feature type="transmembrane region" description="Helical" evidence="13">
    <location>
        <begin position="172"/>
        <end position="192"/>
    </location>
</feature>
<reference evidence="15 16" key="1">
    <citation type="submission" date="2024-10" db="EMBL/GenBank/DDBJ databases">
        <title>Updated reference genomes for cyclostephanoid diatoms.</title>
        <authorList>
            <person name="Roberts W.R."/>
            <person name="Alverson A.J."/>
        </authorList>
    </citation>
    <scope>NUCLEOTIDE SEQUENCE [LARGE SCALE GENOMIC DNA]</scope>
    <source>
        <strain evidence="15 16">AJA276-08</strain>
    </source>
</reference>
<evidence type="ECO:0000256" key="1">
    <source>
        <dbReference type="ARBA" id="ARBA00004651"/>
    </source>
</evidence>
<keyword evidence="8 13" id="KW-0812">Transmembrane</keyword>
<evidence type="ECO:0000256" key="13">
    <source>
        <dbReference type="SAM" id="Phobius"/>
    </source>
</evidence>
<dbReference type="Proteomes" id="UP001530315">
    <property type="component" value="Unassembled WGS sequence"/>
</dbReference>
<proteinExistence type="inferred from homology"/>
<evidence type="ECO:0000256" key="2">
    <source>
        <dbReference type="ARBA" id="ARBA00004653"/>
    </source>
</evidence>
<dbReference type="FunFam" id="1.20.1280.290:FF:000004">
    <property type="entry name" value="Sugar transporter SWEET"/>
    <property type="match status" value="1"/>
</dbReference>
<accession>A0ABD3MF27</accession>
<name>A0ABD3MF27_9STRA</name>
<feature type="transmembrane region" description="Helical" evidence="13">
    <location>
        <begin position="147"/>
        <end position="166"/>
    </location>
</feature>
<evidence type="ECO:0000256" key="8">
    <source>
        <dbReference type="ARBA" id="ARBA00022692"/>
    </source>
</evidence>
<dbReference type="InterPro" id="IPR004316">
    <property type="entry name" value="SWEET_rpt"/>
</dbReference>
<evidence type="ECO:0000256" key="11">
    <source>
        <dbReference type="ARBA" id="ARBA00023034"/>
    </source>
</evidence>
<evidence type="ECO:0000256" key="12">
    <source>
        <dbReference type="ARBA" id="ARBA00023136"/>
    </source>
</evidence>
<feature type="transmembrane region" description="Helical" evidence="13">
    <location>
        <begin position="42"/>
        <end position="63"/>
    </location>
</feature>
<feature type="signal peptide" evidence="14">
    <location>
        <begin position="1"/>
        <end position="23"/>
    </location>
</feature>
<feature type="transmembrane region" description="Helical" evidence="13">
    <location>
        <begin position="83"/>
        <end position="102"/>
    </location>
</feature>
<evidence type="ECO:0000313" key="16">
    <source>
        <dbReference type="Proteomes" id="UP001530315"/>
    </source>
</evidence>
<dbReference type="EMBL" id="JALLAZ020001826">
    <property type="protein sequence ID" value="KAL3762528.1"/>
    <property type="molecule type" value="Genomic_DNA"/>
</dbReference>
<feature type="chain" id="PRO_5044763493" description="Sugar transporter SWEET1" evidence="14">
    <location>
        <begin position="24"/>
        <end position="290"/>
    </location>
</feature>
<gene>
    <name evidence="15" type="ORF">ACHAW5_008454</name>
</gene>
<keyword evidence="14" id="KW-0732">Signal</keyword>
<dbReference type="GO" id="GO:0000139">
    <property type="term" value="C:Golgi membrane"/>
    <property type="evidence" value="ECO:0007669"/>
    <property type="project" value="UniProtKB-SubCell"/>
</dbReference>
<feature type="transmembrane region" description="Helical" evidence="13">
    <location>
        <begin position="108"/>
        <end position="127"/>
    </location>
</feature>
<comment type="caution">
    <text evidence="15">The sequence shown here is derived from an EMBL/GenBank/DDBJ whole genome shotgun (WGS) entry which is preliminary data.</text>
</comment>
<comment type="similarity">
    <text evidence="3">Belongs to the SWEET sugar transporter family.</text>
</comment>
<evidence type="ECO:0000256" key="14">
    <source>
        <dbReference type="SAM" id="SignalP"/>
    </source>
</evidence>
<evidence type="ECO:0000313" key="15">
    <source>
        <dbReference type="EMBL" id="KAL3762528.1"/>
    </source>
</evidence>